<reference evidence="1" key="1">
    <citation type="submission" date="2022-10" db="EMBL/GenBank/DDBJ databases">
        <title>Culturing micro-colonial fungi from biological soil crusts in the Mojave desert and describing Neophaeococcomyces mojavensis, and introducing the new genera and species Taxawa tesnikishii.</title>
        <authorList>
            <person name="Kurbessoian T."/>
            <person name="Stajich J.E."/>
        </authorList>
    </citation>
    <scope>NUCLEOTIDE SEQUENCE</scope>
    <source>
        <strain evidence="1">JES_112</strain>
    </source>
</reference>
<gene>
    <name evidence="1" type="ORF">H2198_000435</name>
</gene>
<sequence>MTSKVASNVVPVAKKYTQQSYGLYERIRRFFAVDPDRSNGIPVKNFRNPTPGGLDPKAYDDPVTLPAADIADNPYWRRDVRRSYPKVSAVTQGDVVGLLTVGNAANPSPKLLAGEEGSKQLVAVKQDGEKGLATFFEKEKAAAVLGEGGVPPMPVAFKNPDVAKYNLQADQAFGNK</sequence>
<proteinExistence type="predicted"/>
<comment type="caution">
    <text evidence="1">The sequence shown here is derived from an EMBL/GenBank/DDBJ whole genome shotgun (WGS) entry which is preliminary data.</text>
</comment>
<organism evidence="1 2">
    <name type="scientific">Neophaeococcomyces mojaviensis</name>
    <dbReference type="NCBI Taxonomy" id="3383035"/>
    <lineage>
        <taxon>Eukaryota</taxon>
        <taxon>Fungi</taxon>
        <taxon>Dikarya</taxon>
        <taxon>Ascomycota</taxon>
        <taxon>Pezizomycotina</taxon>
        <taxon>Eurotiomycetes</taxon>
        <taxon>Chaetothyriomycetidae</taxon>
        <taxon>Chaetothyriales</taxon>
        <taxon>Chaetothyriales incertae sedis</taxon>
        <taxon>Neophaeococcomyces</taxon>
    </lineage>
</organism>
<name>A0ACC3AK22_9EURO</name>
<accession>A0ACC3AK22</accession>
<protein>
    <submittedName>
        <fullName evidence="1">Uncharacterized protein</fullName>
    </submittedName>
</protein>
<keyword evidence="2" id="KW-1185">Reference proteome</keyword>
<evidence type="ECO:0000313" key="1">
    <source>
        <dbReference type="EMBL" id="KAJ9664217.1"/>
    </source>
</evidence>
<evidence type="ECO:0000313" key="2">
    <source>
        <dbReference type="Proteomes" id="UP001172386"/>
    </source>
</evidence>
<dbReference type="EMBL" id="JAPDRQ010000004">
    <property type="protein sequence ID" value="KAJ9664217.1"/>
    <property type="molecule type" value="Genomic_DNA"/>
</dbReference>
<dbReference type="Proteomes" id="UP001172386">
    <property type="component" value="Unassembled WGS sequence"/>
</dbReference>